<dbReference type="Pfam" id="PF17900">
    <property type="entry name" value="Peptidase_M1_N"/>
    <property type="match status" value="1"/>
</dbReference>
<keyword evidence="10" id="KW-0862">Zinc</keyword>
<comment type="catalytic activity">
    <reaction evidence="1">
        <text>Release of an N-terminal amino acid, Xaa-|-Yaa- from a peptide, amide or arylamide. Xaa is preferably Ala, but may be most amino acids including Pro (slow action). When a terminal hydrophobic residue is followed by a prolyl residue, the two may be released as an intact Xaa-Pro dipeptide.</text>
        <dbReference type="EC" id="3.4.11.2"/>
    </reaction>
</comment>
<dbReference type="Gene3D" id="1.10.390.10">
    <property type="entry name" value="Neutral Protease Domain 2"/>
    <property type="match status" value="1"/>
</dbReference>
<accession>A0ABT8KSP9</accession>
<dbReference type="InterPro" id="IPR024571">
    <property type="entry name" value="ERAP1-like_C_dom"/>
</dbReference>
<name>A0ABT8KSP9_9BACT</name>
<protein>
    <recommendedName>
        <fullName evidence="5">Aminopeptidase N</fullName>
        <ecNumber evidence="4">3.4.11.2</ecNumber>
    </recommendedName>
</protein>
<dbReference type="PANTHER" id="PTHR11533">
    <property type="entry name" value="PROTEASE M1 ZINC METALLOPROTEASE"/>
    <property type="match status" value="1"/>
</dbReference>
<sequence length="864" mass="99025">MMSTFIQKIVGTASIGILLIIFSCQKTERSTVVEPGVSLTLAKDRASDISDIHYQLFFSIPESINDSIPAKATIRFNLRSTENPLVLDFNVTQDHLLNVQIDGNDVDYVFQNEHILIPKKSLKSGENVIDIVFIAGETSLNRYEEYLYTLFVPDRASTAFPCFDQPNLKASYSLTLEIPSSWQSTSNGVLKKIDTNNERSTYHFEKTKPISSYLFSFVAGKFQTVSETRNGRTMIMYHRETDSLKVKNNVQSIFDLHYSALLWLEEYTAIPYPFEKFEFALIPFFQYGGMEHPGAIQYKASSLFLDESATQGQLLGRASLIAHETAHMWFGNLVTMDWFNDVWLKEVFANFMAAKIVNPNFPEVDHELRFLLAHYPAAYSVDRSLGTHPIQQTLDNLKNAGTLYGSIIYQKAPIVMKHLELMIGADQMKAGLREYLKTFSYDNATWDDLIEILDSKSEDDLGYWSEAWVKSAGMPIISLERQFHENTVNAIEFRHMNENSPSKGWPQPLSISVHRGDEASNFSLLLNDQSATLSLPEPLEDPDFILPNINGVAYGYFKLDDKSLDYLLEHIQNIPEAKTRGIVWLTLWEAMLHHEIPPQRLMEVLVRSLPLESETLNIQEMLGYLSTCFWKFHDQEERLAIAGSLEDLLWKLIQENTDNRLKVSFYRTFRNIVISDDGIKKLKDLWEGSLTIEGLQLSENDYTNMAYQLALRDIDGTDDILNKQLARIQNPDRVARMQFVIPAVSNEEGVRDDFFERLKQVENRHNESWVQEAVGYLNHPLRSSSAEKYILPSLELMEEIQKTGDIFFPTRFITNTLRGHRSQEAAQTVRDFLSKRPDYPVSIKNKILQASDMLFRAAEGNDEL</sequence>
<evidence type="ECO:0000256" key="4">
    <source>
        <dbReference type="ARBA" id="ARBA00012564"/>
    </source>
</evidence>
<comment type="similarity">
    <text evidence="3">Belongs to the peptidase M1 family.</text>
</comment>
<evidence type="ECO:0000256" key="2">
    <source>
        <dbReference type="ARBA" id="ARBA00001947"/>
    </source>
</evidence>
<dbReference type="PRINTS" id="PR00756">
    <property type="entry name" value="ALADIPTASE"/>
</dbReference>
<keyword evidence="7" id="KW-0645">Protease</keyword>
<dbReference type="InterPro" id="IPR042097">
    <property type="entry name" value="Aminopeptidase_N-like_N_sf"/>
</dbReference>
<dbReference type="InterPro" id="IPR001930">
    <property type="entry name" value="Peptidase_M1"/>
</dbReference>
<dbReference type="EMBL" id="JAUJEA010000006">
    <property type="protein sequence ID" value="MDN5203027.1"/>
    <property type="molecule type" value="Genomic_DNA"/>
</dbReference>
<dbReference type="InterPro" id="IPR014782">
    <property type="entry name" value="Peptidase_M1_dom"/>
</dbReference>
<reference evidence="15" key="1">
    <citation type="submission" date="2023-06" db="EMBL/GenBank/DDBJ databases">
        <title>Genomic of Parafulvivirga corallium.</title>
        <authorList>
            <person name="Wang G."/>
        </authorList>
    </citation>
    <scope>NUCLEOTIDE SEQUENCE</scope>
    <source>
        <strain evidence="15">BMA10</strain>
    </source>
</reference>
<evidence type="ECO:0000259" key="12">
    <source>
        <dbReference type="Pfam" id="PF01433"/>
    </source>
</evidence>
<keyword evidence="6 15" id="KW-0031">Aminopeptidase</keyword>
<dbReference type="GO" id="GO:0004177">
    <property type="term" value="F:aminopeptidase activity"/>
    <property type="evidence" value="ECO:0007669"/>
    <property type="project" value="UniProtKB-KW"/>
</dbReference>
<organism evidence="15 16">
    <name type="scientific">Splendidivirga corallicola</name>
    <dbReference type="NCBI Taxonomy" id="3051826"/>
    <lineage>
        <taxon>Bacteria</taxon>
        <taxon>Pseudomonadati</taxon>
        <taxon>Bacteroidota</taxon>
        <taxon>Cytophagia</taxon>
        <taxon>Cytophagales</taxon>
        <taxon>Splendidivirgaceae</taxon>
        <taxon>Splendidivirga</taxon>
    </lineage>
</organism>
<dbReference type="CDD" id="cd09602">
    <property type="entry name" value="M1_APN"/>
    <property type="match status" value="1"/>
</dbReference>
<feature type="domain" description="Peptidase M1 membrane alanine aminopeptidase" evidence="12">
    <location>
        <begin position="257"/>
        <end position="465"/>
    </location>
</feature>
<gene>
    <name evidence="15" type="ORF">QQ008_16685</name>
</gene>
<dbReference type="SUPFAM" id="SSF55486">
    <property type="entry name" value="Metalloproteases ('zincins'), catalytic domain"/>
    <property type="match status" value="1"/>
</dbReference>
<evidence type="ECO:0000256" key="9">
    <source>
        <dbReference type="ARBA" id="ARBA00022801"/>
    </source>
</evidence>
<dbReference type="Pfam" id="PF11838">
    <property type="entry name" value="ERAP1_C"/>
    <property type="match status" value="1"/>
</dbReference>
<evidence type="ECO:0000256" key="3">
    <source>
        <dbReference type="ARBA" id="ARBA00010136"/>
    </source>
</evidence>
<comment type="caution">
    <text evidence="15">The sequence shown here is derived from an EMBL/GenBank/DDBJ whole genome shotgun (WGS) entry which is preliminary data.</text>
</comment>
<evidence type="ECO:0000256" key="8">
    <source>
        <dbReference type="ARBA" id="ARBA00022723"/>
    </source>
</evidence>
<dbReference type="InterPro" id="IPR027268">
    <property type="entry name" value="Peptidase_M4/M1_CTD_sf"/>
</dbReference>
<dbReference type="Proteomes" id="UP001172082">
    <property type="component" value="Unassembled WGS sequence"/>
</dbReference>
<dbReference type="SUPFAM" id="SSF63737">
    <property type="entry name" value="Leukotriene A4 hydrolase N-terminal domain"/>
    <property type="match status" value="1"/>
</dbReference>
<dbReference type="InterPro" id="IPR045357">
    <property type="entry name" value="Aminopeptidase_N-like_N"/>
</dbReference>
<dbReference type="PANTHER" id="PTHR11533:SF174">
    <property type="entry name" value="PUROMYCIN-SENSITIVE AMINOPEPTIDASE-RELATED"/>
    <property type="match status" value="1"/>
</dbReference>
<dbReference type="Pfam" id="PF01433">
    <property type="entry name" value="Peptidase_M1"/>
    <property type="match status" value="1"/>
</dbReference>
<proteinExistence type="inferred from homology"/>
<keyword evidence="16" id="KW-1185">Reference proteome</keyword>
<comment type="cofactor">
    <cofactor evidence="2">
        <name>Zn(2+)</name>
        <dbReference type="ChEBI" id="CHEBI:29105"/>
    </cofactor>
</comment>
<feature type="domain" description="ERAP1-like C-terminal" evidence="13">
    <location>
        <begin position="544"/>
        <end position="851"/>
    </location>
</feature>
<evidence type="ECO:0000256" key="1">
    <source>
        <dbReference type="ARBA" id="ARBA00000098"/>
    </source>
</evidence>
<evidence type="ECO:0000313" key="16">
    <source>
        <dbReference type="Proteomes" id="UP001172082"/>
    </source>
</evidence>
<evidence type="ECO:0000256" key="5">
    <source>
        <dbReference type="ARBA" id="ARBA00015611"/>
    </source>
</evidence>
<dbReference type="InterPro" id="IPR050344">
    <property type="entry name" value="Peptidase_M1_aminopeptidases"/>
</dbReference>
<evidence type="ECO:0000256" key="11">
    <source>
        <dbReference type="ARBA" id="ARBA00023049"/>
    </source>
</evidence>
<evidence type="ECO:0000256" key="7">
    <source>
        <dbReference type="ARBA" id="ARBA00022670"/>
    </source>
</evidence>
<dbReference type="Gene3D" id="2.60.40.1730">
    <property type="entry name" value="tricorn interacting facor f3 domain"/>
    <property type="match status" value="1"/>
</dbReference>
<evidence type="ECO:0000259" key="13">
    <source>
        <dbReference type="Pfam" id="PF11838"/>
    </source>
</evidence>
<keyword evidence="9" id="KW-0378">Hydrolase</keyword>
<dbReference type="EC" id="3.4.11.2" evidence="4"/>
<evidence type="ECO:0000313" key="15">
    <source>
        <dbReference type="EMBL" id="MDN5203027.1"/>
    </source>
</evidence>
<keyword evidence="8" id="KW-0479">Metal-binding</keyword>
<evidence type="ECO:0000256" key="10">
    <source>
        <dbReference type="ARBA" id="ARBA00022833"/>
    </source>
</evidence>
<feature type="domain" description="Aminopeptidase N-like N-terminal" evidence="14">
    <location>
        <begin position="53"/>
        <end position="214"/>
    </location>
</feature>
<evidence type="ECO:0000256" key="6">
    <source>
        <dbReference type="ARBA" id="ARBA00022438"/>
    </source>
</evidence>
<dbReference type="RefSeq" id="WP_346753049.1">
    <property type="nucleotide sequence ID" value="NZ_JAUJEA010000006.1"/>
</dbReference>
<evidence type="ECO:0000259" key="14">
    <source>
        <dbReference type="Pfam" id="PF17900"/>
    </source>
</evidence>
<keyword evidence="11" id="KW-0482">Metalloprotease</keyword>